<dbReference type="PRINTS" id="PR00337">
    <property type="entry name" value="LEUILEVALBP"/>
</dbReference>
<dbReference type="GO" id="GO:0033218">
    <property type="term" value="F:amide binding"/>
    <property type="evidence" value="ECO:0007669"/>
    <property type="project" value="InterPro"/>
</dbReference>
<dbReference type="SUPFAM" id="SSF53822">
    <property type="entry name" value="Periplasmic binding protein-like I"/>
    <property type="match status" value="1"/>
</dbReference>
<accession>A0A2T0XGM2</accession>
<dbReference type="RefSeq" id="WP_106227584.1">
    <property type="nucleotide sequence ID" value="NZ_PVTV01000013.1"/>
</dbReference>
<name>A0A2T0XGM2_9BURK</name>
<dbReference type="OrthoDB" id="5288800at2"/>
<keyword evidence="2" id="KW-1185">Reference proteome</keyword>
<sequence>MSSVLSSLQSDFQTTDTWRVGVLFSRSGVTAISESEHFFGTVLAIEEINEAGGILGRMIEPIALDPKSEPAQYRSCAEQLLLDEGISVLFGCSTSSSRKAVLPVIERCNGLLWYCSLYEGFEFSPNVIYTGAAPNQNSLQLAAYLLKHGYRKWHLIGSDYIYPRESNRIMRDVVEQQDGEITAEMYFPTNANTGELARAVEAIKIAQPDVVFSTLVGRPGREFYRLYRELGIDPNKTPIASLTMAEGELELIDTKLCEGHITSATYFSSIQSPANQKFVDAFRRRFGLASPVSLWAEGAYSQVHLFARALQRAGSLDTQKLVQAALEVDFEAPSGYLKLDPDNQHAWLRPRIGKVSSKGGFEIIWEAPATIKPDPYLTLYGMTDLFVP</sequence>
<dbReference type="InterPro" id="IPR000709">
    <property type="entry name" value="Leu_Ile_Val-bd"/>
</dbReference>
<gene>
    <name evidence="1" type="ORF">BCM14_1737</name>
</gene>
<dbReference type="CDD" id="cd06357">
    <property type="entry name" value="PBP1_AmiC"/>
    <property type="match status" value="1"/>
</dbReference>
<dbReference type="Pfam" id="PF13433">
    <property type="entry name" value="Peripla_BP_5"/>
    <property type="match status" value="1"/>
</dbReference>
<reference evidence="1 2" key="1">
    <citation type="submission" date="2018-03" db="EMBL/GenBank/DDBJ databases">
        <title>Genomic Encyclopedia of Type Strains, Phase III (KMG-III): the genomes of soil and plant-associated and newly described type strains.</title>
        <authorList>
            <person name="Whitman W."/>
        </authorList>
    </citation>
    <scope>NUCLEOTIDE SEQUENCE [LARGE SCALE GENOMIC DNA]</scope>
    <source>
        <strain evidence="1 2">MWH-P2sevCIIIb</strain>
    </source>
</reference>
<dbReference type="GO" id="GO:0006865">
    <property type="term" value="P:amino acid transport"/>
    <property type="evidence" value="ECO:0007669"/>
    <property type="project" value="InterPro"/>
</dbReference>
<evidence type="ECO:0000313" key="1">
    <source>
        <dbReference type="EMBL" id="PRY98020.1"/>
    </source>
</evidence>
<dbReference type="InterPro" id="IPR028082">
    <property type="entry name" value="Peripla_BP_I"/>
</dbReference>
<comment type="caution">
    <text evidence="1">The sequence shown here is derived from an EMBL/GenBank/DDBJ whole genome shotgun (WGS) entry which is preliminary data.</text>
</comment>
<proteinExistence type="predicted"/>
<evidence type="ECO:0000313" key="2">
    <source>
        <dbReference type="Proteomes" id="UP000238308"/>
    </source>
</evidence>
<dbReference type="AlphaFoldDB" id="A0A2T0XGM2"/>
<dbReference type="EMBL" id="PVTV01000013">
    <property type="protein sequence ID" value="PRY98020.1"/>
    <property type="molecule type" value="Genomic_DNA"/>
</dbReference>
<dbReference type="Proteomes" id="UP000238308">
    <property type="component" value="Unassembled WGS sequence"/>
</dbReference>
<dbReference type="InterPro" id="IPR039570">
    <property type="entry name" value="AmiC_PBP1"/>
</dbReference>
<dbReference type="Gene3D" id="3.40.50.2300">
    <property type="match status" value="2"/>
</dbReference>
<dbReference type="PANTHER" id="PTHR47628">
    <property type="match status" value="1"/>
</dbReference>
<dbReference type="PANTHER" id="PTHR47628:SF1">
    <property type="entry name" value="ALIPHATIC AMIDASE EXPRESSION-REGULATING PROTEIN"/>
    <property type="match status" value="1"/>
</dbReference>
<organism evidence="1 2">
    <name type="scientific">Jezberella montanilacus</name>
    <dbReference type="NCBI Taxonomy" id="323426"/>
    <lineage>
        <taxon>Bacteria</taxon>
        <taxon>Pseudomonadati</taxon>
        <taxon>Pseudomonadota</taxon>
        <taxon>Betaproteobacteria</taxon>
        <taxon>Burkholderiales</taxon>
        <taxon>Alcaligenaceae</taxon>
        <taxon>Jezberella</taxon>
    </lineage>
</organism>
<protein>
    <submittedName>
        <fullName evidence="1">Amino acid/amide ABC transporter substrate-binding protein (HAAT family)</fullName>
    </submittedName>
</protein>